<name>A0A0W0GI19_9CHLR</name>
<evidence type="ECO:0000313" key="1">
    <source>
        <dbReference type="EMBL" id="KTB48192.1"/>
    </source>
</evidence>
<gene>
    <name evidence="1" type="ORF">DEALK_10370</name>
</gene>
<proteinExistence type="predicted"/>
<keyword evidence="2" id="KW-1185">Reference proteome</keyword>
<dbReference type="AlphaFoldDB" id="A0A0W0GI19"/>
<evidence type="ECO:0000313" key="2">
    <source>
        <dbReference type="Proteomes" id="UP000053947"/>
    </source>
</evidence>
<sequence length="72" mass="8301">MAFLDSQVKQTVLERSGGRCECTETEHEHGETCGNPLDAECQYVFAPDAPNRLKVICYSCYRKRKALRKKQY</sequence>
<reference evidence="1 2" key="1">
    <citation type="submission" date="2015-06" db="EMBL/GenBank/DDBJ databases">
        <title>Genome sequence of the organohalide-respiring Dehalogenimonas alkenigignens type strain (IP3-3T).</title>
        <authorList>
            <person name="Key T.A."/>
            <person name="Richmond D.P."/>
            <person name="Bowman K.S."/>
            <person name="Cho Y.-J."/>
            <person name="Chun J."/>
            <person name="da Costa M.S."/>
            <person name="Rainey F.A."/>
            <person name="Moe W.M."/>
        </authorList>
    </citation>
    <scope>NUCLEOTIDE SEQUENCE [LARGE SCALE GENOMIC DNA]</scope>
    <source>
        <strain evidence="1 2">IP3-3</strain>
    </source>
</reference>
<dbReference type="EMBL" id="LFDV01000002">
    <property type="protein sequence ID" value="KTB48192.1"/>
    <property type="molecule type" value="Genomic_DNA"/>
</dbReference>
<accession>A0A0W0GI19</accession>
<organism evidence="1 2">
    <name type="scientific">Dehalogenimonas alkenigignens</name>
    <dbReference type="NCBI Taxonomy" id="1217799"/>
    <lineage>
        <taxon>Bacteria</taxon>
        <taxon>Bacillati</taxon>
        <taxon>Chloroflexota</taxon>
        <taxon>Dehalococcoidia</taxon>
        <taxon>Dehalococcoidales</taxon>
        <taxon>Dehalococcoidaceae</taxon>
        <taxon>Dehalogenimonas</taxon>
    </lineage>
</organism>
<comment type="caution">
    <text evidence="1">The sequence shown here is derived from an EMBL/GenBank/DDBJ whole genome shotgun (WGS) entry which is preliminary data.</text>
</comment>
<protein>
    <submittedName>
        <fullName evidence="1">Uncharacterized protein</fullName>
    </submittedName>
</protein>
<dbReference type="Proteomes" id="UP000053947">
    <property type="component" value="Unassembled WGS sequence"/>
</dbReference>